<reference evidence="1" key="1">
    <citation type="submission" date="2021-06" db="EMBL/GenBank/DDBJ databases">
        <title>Parelaphostrongylus tenuis whole genome reference sequence.</title>
        <authorList>
            <person name="Garwood T.J."/>
            <person name="Larsen P.A."/>
            <person name="Fountain-Jones N.M."/>
            <person name="Garbe J.R."/>
            <person name="Macchietto M.G."/>
            <person name="Kania S.A."/>
            <person name="Gerhold R.W."/>
            <person name="Richards J.E."/>
            <person name="Wolf T.M."/>
        </authorList>
    </citation>
    <scope>NUCLEOTIDE SEQUENCE</scope>
    <source>
        <strain evidence="1">MNPRO001-30</strain>
        <tissue evidence="1">Meninges</tissue>
    </source>
</reference>
<dbReference type="AlphaFoldDB" id="A0AAD5RA21"/>
<evidence type="ECO:0000313" key="2">
    <source>
        <dbReference type="Proteomes" id="UP001196413"/>
    </source>
</evidence>
<gene>
    <name evidence="1" type="ORF">KIN20_034472</name>
</gene>
<keyword evidence="2" id="KW-1185">Reference proteome</keyword>
<proteinExistence type="predicted"/>
<sequence length="111" mass="13248">MEVIEPPRFDRVEYDNVIYCVAMLRWHSDVSSILKAHSVIQSSLPYVDSDGRRYIRTRLPLVWMVVQEDGCILLESTSLFFLSIRHLLFLLCEHRSLFRHQFISLWIPHME</sequence>
<organism evidence="1 2">
    <name type="scientific">Parelaphostrongylus tenuis</name>
    <name type="common">Meningeal worm</name>
    <dbReference type="NCBI Taxonomy" id="148309"/>
    <lineage>
        <taxon>Eukaryota</taxon>
        <taxon>Metazoa</taxon>
        <taxon>Ecdysozoa</taxon>
        <taxon>Nematoda</taxon>
        <taxon>Chromadorea</taxon>
        <taxon>Rhabditida</taxon>
        <taxon>Rhabditina</taxon>
        <taxon>Rhabditomorpha</taxon>
        <taxon>Strongyloidea</taxon>
        <taxon>Metastrongylidae</taxon>
        <taxon>Parelaphostrongylus</taxon>
    </lineage>
</organism>
<dbReference type="Proteomes" id="UP001196413">
    <property type="component" value="Unassembled WGS sequence"/>
</dbReference>
<name>A0AAD5RA21_PARTN</name>
<accession>A0AAD5RA21</accession>
<evidence type="ECO:0000313" key="1">
    <source>
        <dbReference type="EMBL" id="KAJ1372339.1"/>
    </source>
</evidence>
<comment type="caution">
    <text evidence="1">The sequence shown here is derived from an EMBL/GenBank/DDBJ whole genome shotgun (WGS) entry which is preliminary data.</text>
</comment>
<protein>
    <submittedName>
        <fullName evidence="1">Uncharacterized protein</fullName>
    </submittedName>
</protein>
<dbReference type="EMBL" id="JAHQIW010007128">
    <property type="protein sequence ID" value="KAJ1372339.1"/>
    <property type="molecule type" value="Genomic_DNA"/>
</dbReference>